<gene>
    <name evidence="2" type="ORF">DPMN_176901</name>
</gene>
<keyword evidence="1" id="KW-0732">Signal</keyword>
<evidence type="ECO:0000313" key="2">
    <source>
        <dbReference type="EMBL" id="KAH3775498.1"/>
    </source>
</evidence>
<keyword evidence="3" id="KW-1185">Reference proteome</keyword>
<evidence type="ECO:0000256" key="1">
    <source>
        <dbReference type="SAM" id="SignalP"/>
    </source>
</evidence>
<dbReference type="InterPro" id="IPR045860">
    <property type="entry name" value="Snake_toxin-like_sf"/>
</dbReference>
<reference evidence="2" key="1">
    <citation type="journal article" date="2019" name="bioRxiv">
        <title>The Genome of the Zebra Mussel, Dreissena polymorpha: A Resource for Invasive Species Research.</title>
        <authorList>
            <person name="McCartney M.A."/>
            <person name="Auch B."/>
            <person name="Kono T."/>
            <person name="Mallez S."/>
            <person name="Zhang Y."/>
            <person name="Obille A."/>
            <person name="Becker A."/>
            <person name="Abrahante J.E."/>
            <person name="Garbe J."/>
            <person name="Badalamenti J.P."/>
            <person name="Herman A."/>
            <person name="Mangelson H."/>
            <person name="Liachko I."/>
            <person name="Sullivan S."/>
            <person name="Sone E.D."/>
            <person name="Koren S."/>
            <person name="Silverstein K.A.T."/>
            <person name="Beckman K.B."/>
            <person name="Gohl D.M."/>
        </authorList>
    </citation>
    <scope>NUCLEOTIDE SEQUENCE</scope>
    <source>
        <strain evidence="2">Duluth1</strain>
        <tissue evidence="2">Whole animal</tissue>
    </source>
</reference>
<name>A0A9D4E9Z7_DREPO</name>
<dbReference type="AlphaFoldDB" id="A0A9D4E9Z7"/>
<organism evidence="2 3">
    <name type="scientific">Dreissena polymorpha</name>
    <name type="common">Zebra mussel</name>
    <name type="synonym">Mytilus polymorpha</name>
    <dbReference type="NCBI Taxonomy" id="45954"/>
    <lineage>
        <taxon>Eukaryota</taxon>
        <taxon>Metazoa</taxon>
        <taxon>Spiralia</taxon>
        <taxon>Lophotrochozoa</taxon>
        <taxon>Mollusca</taxon>
        <taxon>Bivalvia</taxon>
        <taxon>Autobranchia</taxon>
        <taxon>Heteroconchia</taxon>
        <taxon>Euheterodonta</taxon>
        <taxon>Imparidentia</taxon>
        <taxon>Neoheterodontei</taxon>
        <taxon>Myida</taxon>
        <taxon>Dreissenoidea</taxon>
        <taxon>Dreissenidae</taxon>
        <taxon>Dreissena</taxon>
    </lineage>
</organism>
<reference evidence="2" key="2">
    <citation type="submission" date="2020-11" db="EMBL/GenBank/DDBJ databases">
        <authorList>
            <person name="McCartney M.A."/>
            <person name="Auch B."/>
            <person name="Kono T."/>
            <person name="Mallez S."/>
            <person name="Becker A."/>
            <person name="Gohl D.M."/>
            <person name="Silverstein K.A.T."/>
            <person name="Koren S."/>
            <person name="Bechman K.B."/>
            <person name="Herman A."/>
            <person name="Abrahante J.E."/>
            <person name="Garbe J."/>
        </authorList>
    </citation>
    <scope>NUCLEOTIDE SEQUENCE</scope>
    <source>
        <strain evidence="2">Duluth1</strain>
        <tissue evidence="2">Whole animal</tissue>
    </source>
</reference>
<dbReference type="EMBL" id="JAIWYP010000009">
    <property type="protein sequence ID" value="KAH3775498.1"/>
    <property type="molecule type" value="Genomic_DNA"/>
</dbReference>
<proteinExistence type="predicted"/>
<sequence length="112" mass="12387">MNTGCLIFVGVLFTVQLSECLECFNCQSIVDPRACSNTTQCLNGQSCYLQTVHNGNDERFNMGCQSNQLCSSSGVDTGIIGRAIQRRQQFACHECCSTNRCNHQLCAHGKRE</sequence>
<evidence type="ECO:0000313" key="3">
    <source>
        <dbReference type="Proteomes" id="UP000828390"/>
    </source>
</evidence>
<comment type="caution">
    <text evidence="2">The sequence shown here is derived from an EMBL/GenBank/DDBJ whole genome shotgun (WGS) entry which is preliminary data.</text>
</comment>
<dbReference type="SUPFAM" id="SSF57302">
    <property type="entry name" value="Snake toxin-like"/>
    <property type="match status" value="1"/>
</dbReference>
<dbReference type="Proteomes" id="UP000828390">
    <property type="component" value="Unassembled WGS sequence"/>
</dbReference>
<feature type="signal peptide" evidence="1">
    <location>
        <begin position="1"/>
        <end position="20"/>
    </location>
</feature>
<protein>
    <submittedName>
        <fullName evidence="2">Uncharacterized protein</fullName>
    </submittedName>
</protein>
<feature type="chain" id="PRO_5038362996" evidence="1">
    <location>
        <begin position="21"/>
        <end position="112"/>
    </location>
</feature>
<accession>A0A9D4E9Z7</accession>